<organism evidence="2">
    <name type="scientific">viral metagenome</name>
    <dbReference type="NCBI Taxonomy" id="1070528"/>
    <lineage>
        <taxon>unclassified sequences</taxon>
        <taxon>metagenomes</taxon>
        <taxon>organismal metagenomes</taxon>
    </lineage>
</organism>
<name>A0A6M3XWY9_9ZZZZ</name>
<gene>
    <name evidence="2" type="ORF">TM448B03216_0005</name>
</gene>
<dbReference type="AlphaFoldDB" id="A0A6M3XWY9"/>
<dbReference type="EMBL" id="MT144999">
    <property type="protein sequence ID" value="QJI02407.1"/>
    <property type="molecule type" value="Genomic_DNA"/>
</dbReference>
<sequence>MENPDGICNIPIEKIMDLDDGEFRLWVFMRFNSIDSKLKWHTALLLMILGTIIGLRVI</sequence>
<evidence type="ECO:0000256" key="1">
    <source>
        <dbReference type="SAM" id="Phobius"/>
    </source>
</evidence>
<accession>A0A6M3XWY9</accession>
<evidence type="ECO:0000313" key="2">
    <source>
        <dbReference type="EMBL" id="QJI02407.1"/>
    </source>
</evidence>
<keyword evidence="1" id="KW-0812">Transmembrane</keyword>
<protein>
    <submittedName>
        <fullName evidence="2">Uncharacterized protein</fullName>
    </submittedName>
</protein>
<proteinExistence type="predicted"/>
<keyword evidence="1" id="KW-1133">Transmembrane helix</keyword>
<feature type="transmembrane region" description="Helical" evidence="1">
    <location>
        <begin position="38"/>
        <end position="57"/>
    </location>
</feature>
<keyword evidence="1" id="KW-0472">Membrane</keyword>
<reference evidence="2" key="1">
    <citation type="submission" date="2020-03" db="EMBL/GenBank/DDBJ databases">
        <title>The deep terrestrial virosphere.</title>
        <authorList>
            <person name="Holmfeldt K."/>
            <person name="Nilsson E."/>
            <person name="Simone D."/>
            <person name="Lopez-Fernandez M."/>
            <person name="Wu X."/>
            <person name="de Brujin I."/>
            <person name="Lundin D."/>
            <person name="Andersson A."/>
            <person name="Bertilsson S."/>
            <person name="Dopson M."/>
        </authorList>
    </citation>
    <scope>NUCLEOTIDE SEQUENCE</scope>
    <source>
        <strain evidence="2">TM448B03216</strain>
    </source>
</reference>